<sequence>MGKDQILDSGFWRAGLPFPDAALFPFNGIAAEIWGSLE</sequence>
<name>A0A382FES0_9ZZZZ</name>
<gene>
    <name evidence="1" type="ORF">METZ01_LOCUS213461</name>
</gene>
<dbReference type="AlphaFoldDB" id="A0A382FES0"/>
<organism evidence="1">
    <name type="scientific">marine metagenome</name>
    <dbReference type="NCBI Taxonomy" id="408172"/>
    <lineage>
        <taxon>unclassified sequences</taxon>
        <taxon>metagenomes</taxon>
        <taxon>ecological metagenomes</taxon>
    </lineage>
</organism>
<accession>A0A382FES0</accession>
<dbReference type="EMBL" id="UINC01049170">
    <property type="protein sequence ID" value="SVB60607.1"/>
    <property type="molecule type" value="Genomic_DNA"/>
</dbReference>
<reference evidence="1" key="1">
    <citation type="submission" date="2018-05" db="EMBL/GenBank/DDBJ databases">
        <authorList>
            <person name="Lanie J.A."/>
            <person name="Ng W.-L."/>
            <person name="Kazmierczak K.M."/>
            <person name="Andrzejewski T.M."/>
            <person name="Davidsen T.M."/>
            <person name="Wayne K.J."/>
            <person name="Tettelin H."/>
            <person name="Glass J.I."/>
            <person name="Rusch D."/>
            <person name="Podicherti R."/>
            <person name="Tsui H.-C.T."/>
            <person name="Winkler M.E."/>
        </authorList>
    </citation>
    <scope>NUCLEOTIDE SEQUENCE</scope>
</reference>
<proteinExistence type="predicted"/>
<protein>
    <submittedName>
        <fullName evidence="1">Uncharacterized protein</fullName>
    </submittedName>
</protein>
<evidence type="ECO:0000313" key="1">
    <source>
        <dbReference type="EMBL" id="SVB60607.1"/>
    </source>
</evidence>